<dbReference type="HOGENOM" id="CLU_021095_0_0_6"/>
<dbReference type="EMBL" id="APOL01000011">
    <property type="protein sequence ID" value="ENU34600.1"/>
    <property type="molecule type" value="Genomic_DNA"/>
</dbReference>
<evidence type="ECO:0000313" key="5">
    <source>
        <dbReference type="EMBL" id="ENU34600.1"/>
    </source>
</evidence>
<dbReference type="PATRIC" id="fig|1217671.3.peg.357"/>
<proteinExistence type="inferred from homology"/>
<keyword evidence="2" id="KW-0680">Restriction system</keyword>
<reference evidence="5 6" key="1">
    <citation type="submission" date="2013-02" db="EMBL/GenBank/DDBJ databases">
        <title>The Genome Sequence of Acinetobacter parvus NIPH 1103.</title>
        <authorList>
            <consortium name="The Broad Institute Genome Sequencing Platform"/>
            <consortium name="The Broad Institute Genome Sequencing Center for Infectious Disease"/>
            <person name="Cerqueira G."/>
            <person name="Feldgarden M."/>
            <person name="Courvalin P."/>
            <person name="Perichon B."/>
            <person name="Grillot-Courvalin C."/>
            <person name="Clermont D."/>
            <person name="Rocha E."/>
            <person name="Yoon E.-J."/>
            <person name="Nemec A."/>
            <person name="Walker B."/>
            <person name="Young S.K."/>
            <person name="Zeng Q."/>
            <person name="Gargeya S."/>
            <person name="Fitzgerald M."/>
            <person name="Haas B."/>
            <person name="Abouelleil A."/>
            <person name="Alvarado L."/>
            <person name="Arachchi H.M."/>
            <person name="Berlin A.M."/>
            <person name="Chapman S.B."/>
            <person name="Dewar J."/>
            <person name="Goldberg J."/>
            <person name="Griggs A."/>
            <person name="Gujja S."/>
            <person name="Hansen M."/>
            <person name="Howarth C."/>
            <person name="Imamovic A."/>
            <person name="Larimer J."/>
            <person name="McCowan C."/>
            <person name="Murphy C."/>
            <person name="Neiman D."/>
            <person name="Pearson M."/>
            <person name="Priest M."/>
            <person name="Roberts A."/>
            <person name="Saif S."/>
            <person name="Shea T."/>
            <person name="Sisk P."/>
            <person name="Sykes S."/>
            <person name="Wortman J."/>
            <person name="Nusbaum C."/>
            <person name="Birren B."/>
        </authorList>
    </citation>
    <scope>NUCLEOTIDE SEQUENCE [LARGE SCALE GENOMIC DNA]</scope>
    <source>
        <strain evidence="5 6">NIPH 1103</strain>
    </source>
</reference>
<dbReference type="GO" id="GO:0009307">
    <property type="term" value="P:DNA restriction-modification system"/>
    <property type="evidence" value="ECO:0007669"/>
    <property type="project" value="UniProtKB-KW"/>
</dbReference>
<evidence type="ECO:0000313" key="6">
    <source>
        <dbReference type="Proteomes" id="UP000018426"/>
    </source>
</evidence>
<dbReference type="RefSeq" id="WP_004676722.1">
    <property type="nucleotide sequence ID" value="NZ_KB849224.1"/>
</dbReference>
<dbReference type="PANTHER" id="PTHR30408:SF12">
    <property type="entry name" value="TYPE I RESTRICTION ENZYME MJAVIII SPECIFICITY SUBUNIT"/>
    <property type="match status" value="1"/>
</dbReference>
<evidence type="ECO:0000259" key="4">
    <source>
        <dbReference type="Pfam" id="PF01420"/>
    </source>
</evidence>
<protein>
    <recommendedName>
        <fullName evidence="4">Type I restriction modification DNA specificity domain-containing protein</fullName>
    </recommendedName>
</protein>
<comment type="caution">
    <text evidence="5">The sequence shown here is derived from an EMBL/GenBank/DDBJ whole genome shotgun (WGS) entry which is preliminary data.</text>
</comment>
<keyword evidence="3" id="KW-0238">DNA-binding</keyword>
<dbReference type="PANTHER" id="PTHR30408">
    <property type="entry name" value="TYPE-1 RESTRICTION ENZYME ECOKI SPECIFICITY PROTEIN"/>
    <property type="match status" value="1"/>
</dbReference>
<feature type="domain" description="Type I restriction modification DNA specificity" evidence="4">
    <location>
        <begin position="14"/>
        <end position="193"/>
    </location>
</feature>
<dbReference type="Gene3D" id="1.10.287.1120">
    <property type="entry name" value="Bipartite methylase S protein"/>
    <property type="match status" value="1"/>
</dbReference>
<dbReference type="InterPro" id="IPR052021">
    <property type="entry name" value="Type-I_RS_S_subunit"/>
</dbReference>
<comment type="similarity">
    <text evidence="1">Belongs to the type-I restriction system S methylase family.</text>
</comment>
<dbReference type="InterPro" id="IPR000055">
    <property type="entry name" value="Restrct_endonuc_typeI_TRD"/>
</dbReference>
<gene>
    <name evidence="5" type="ORF">F989_00369</name>
</gene>
<evidence type="ECO:0000256" key="1">
    <source>
        <dbReference type="ARBA" id="ARBA00010923"/>
    </source>
</evidence>
<evidence type="ECO:0000256" key="2">
    <source>
        <dbReference type="ARBA" id="ARBA00022747"/>
    </source>
</evidence>
<organism evidence="5 6">
    <name type="scientific">Acinetobacter parvus NIPH 1103</name>
    <dbReference type="NCBI Taxonomy" id="1217671"/>
    <lineage>
        <taxon>Bacteria</taxon>
        <taxon>Pseudomonadati</taxon>
        <taxon>Pseudomonadota</taxon>
        <taxon>Gammaproteobacteria</taxon>
        <taxon>Moraxellales</taxon>
        <taxon>Moraxellaceae</taxon>
        <taxon>Acinetobacter</taxon>
    </lineage>
</organism>
<dbReference type="Gene3D" id="3.90.220.20">
    <property type="entry name" value="DNA methylase specificity domains"/>
    <property type="match status" value="2"/>
</dbReference>
<evidence type="ECO:0000256" key="3">
    <source>
        <dbReference type="ARBA" id="ARBA00023125"/>
    </source>
</evidence>
<name>N8Q7X0_9GAMM</name>
<dbReference type="Proteomes" id="UP000018426">
    <property type="component" value="Unassembled WGS sequence"/>
</dbReference>
<dbReference type="GO" id="GO:0003677">
    <property type="term" value="F:DNA binding"/>
    <property type="evidence" value="ECO:0007669"/>
    <property type="project" value="UniProtKB-KW"/>
</dbReference>
<dbReference type="Pfam" id="PF01420">
    <property type="entry name" value="Methylase_S"/>
    <property type="match status" value="2"/>
</dbReference>
<accession>N8Q7X0</accession>
<dbReference type="SUPFAM" id="SSF116734">
    <property type="entry name" value="DNA methylase specificity domain"/>
    <property type="match status" value="2"/>
</dbReference>
<sequence>MATPKLRFKEFDGDWNKSTIGNFVLNYKGGASLTPADFVEYSDCEVIPKKAISSGGLLQLDKVVPTFCTLEFFNSNQNYIVDSEYLITTLRDLVPSGPSIGYIVKYESNKKYILAQGVYGFRIKNDLNRDFLIQFSNTSKFRLHMQSIMVGSTQVHIRNQDYFSTKLYTPSLIEQTKIASFLSAVDEKISQLTRKHALLSQYKQGMMQKLFSQEIRFKADDGSEFGEWEEKILKDLFPKIRNGFVGVATPYYVNYGVKYLQGKNIKNGKIDATGLIFINQEFHQKKTNSILKTNDILMVQSGHVGECAVVTEDYDNANCHALLVLSPKSSKLINSKFVVYYFYSEIGKKKIALIKTGNTIEHILASDIKEVALLFPCLAEQTKIANFLSSINQKIEVVAVQIEQVKTWKKGLLQQMFV</sequence>
<dbReference type="AlphaFoldDB" id="N8Q7X0"/>
<dbReference type="InterPro" id="IPR044946">
    <property type="entry name" value="Restrct_endonuc_typeI_TRD_sf"/>
</dbReference>
<feature type="domain" description="Type I restriction modification DNA specificity" evidence="4">
    <location>
        <begin position="227"/>
        <end position="406"/>
    </location>
</feature>